<dbReference type="CDD" id="cd00090">
    <property type="entry name" value="HTH_ARSR"/>
    <property type="match status" value="1"/>
</dbReference>
<dbReference type="Pfam" id="PF00989">
    <property type="entry name" value="PAS"/>
    <property type="match status" value="1"/>
</dbReference>
<dbReference type="InterPro" id="IPR036388">
    <property type="entry name" value="WH-like_DNA-bd_sf"/>
</dbReference>
<dbReference type="GO" id="GO:0006355">
    <property type="term" value="P:regulation of DNA-templated transcription"/>
    <property type="evidence" value="ECO:0007669"/>
    <property type="project" value="InterPro"/>
</dbReference>
<dbReference type="Gene3D" id="3.30.450.20">
    <property type="entry name" value="PAS domain"/>
    <property type="match status" value="2"/>
</dbReference>
<feature type="domain" description="PAS" evidence="1">
    <location>
        <begin position="379"/>
        <end position="421"/>
    </location>
</feature>
<organism evidence="2 3">
    <name type="scientific">Methanospirillum purgamenti</name>
    <dbReference type="NCBI Taxonomy" id="2834276"/>
    <lineage>
        <taxon>Archaea</taxon>
        <taxon>Methanobacteriati</taxon>
        <taxon>Methanobacteriota</taxon>
        <taxon>Stenosarchaea group</taxon>
        <taxon>Methanomicrobia</taxon>
        <taxon>Methanomicrobiales</taxon>
        <taxon>Methanospirillaceae</taxon>
        <taxon>Methanospirillum</taxon>
    </lineage>
</organism>
<dbReference type="InterPro" id="IPR011991">
    <property type="entry name" value="ArsR-like_HTH"/>
</dbReference>
<dbReference type="InterPro" id="IPR000014">
    <property type="entry name" value="PAS"/>
</dbReference>
<dbReference type="SUPFAM" id="SSF46785">
    <property type="entry name" value="Winged helix' DNA-binding domain"/>
    <property type="match status" value="1"/>
</dbReference>
<protein>
    <submittedName>
        <fullName evidence="2">PAS domain-containing protein</fullName>
    </submittedName>
</protein>
<name>A0A8E7AZ94_9EURY</name>
<evidence type="ECO:0000259" key="1">
    <source>
        <dbReference type="PROSITE" id="PS50112"/>
    </source>
</evidence>
<dbReference type="Pfam" id="PF13188">
    <property type="entry name" value="PAS_8"/>
    <property type="match status" value="1"/>
</dbReference>
<accession>A0A8E7AZ94</accession>
<dbReference type="KEGG" id="mrtj:KHC33_09335"/>
<reference evidence="2 3" key="1">
    <citation type="submission" date="2021-05" db="EMBL/GenBank/DDBJ databases">
        <title>A novel Methanospirillum isolate from a pyrite-forming mixed culture.</title>
        <authorList>
            <person name="Bunk B."/>
            <person name="Sproer C."/>
            <person name="Spring S."/>
            <person name="Pester M."/>
        </authorList>
    </citation>
    <scope>NUCLEOTIDE SEQUENCE [LARGE SCALE GENOMIC DNA]</scope>
    <source>
        <strain evidence="2 3">J.3.6.1-F.2.7.3</strain>
    </source>
</reference>
<dbReference type="SUPFAM" id="SSF55785">
    <property type="entry name" value="PYP-like sensor domain (PAS domain)"/>
    <property type="match status" value="2"/>
</dbReference>
<dbReference type="AlphaFoldDB" id="A0A8E7AZ94"/>
<dbReference type="GeneID" id="65097385"/>
<dbReference type="EMBL" id="CP075546">
    <property type="protein sequence ID" value="QVV87573.1"/>
    <property type="molecule type" value="Genomic_DNA"/>
</dbReference>
<dbReference type="Gene3D" id="1.10.10.10">
    <property type="entry name" value="Winged helix-like DNA-binding domain superfamily/Winged helix DNA-binding domain"/>
    <property type="match status" value="1"/>
</dbReference>
<dbReference type="InterPro" id="IPR013767">
    <property type="entry name" value="PAS_fold"/>
</dbReference>
<evidence type="ECO:0000313" key="2">
    <source>
        <dbReference type="EMBL" id="QVV87573.1"/>
    </source>
</evidence>
<dbReference type="SMART" id="SM00091">
    <property type="entry name" value="PAS"/>
    <property type="match status" value="2"/>
</dbReference>
<dbReference type="Proteomes" id="UP000680656">
    <property type="component" value="Chromosome"/>
</dbReference>
<dbReference type="PROSITE" id="PS50112">
    <property type="entry name" value="PAS"/>
    <property type="match status" value="1"/>
</dbReference>
<sequence length="496" mass="57242">MVEEQDITVAILKRLKTSPHGLTITDISKKLKKDRNYISKYLDILRAEGKVETKKIGSARVYWLSQRIPLSAFLCFTKNMIIILDENLNVVQVNEQYIRYSNTSKDDIIGRHISEDSLPIISSPDTIKIIESTKNEQIISDVCYHKGIFQHFFKMEVIPTLFEEGMKGLTVVLEDISEKTKYVRDMELLTKTAMELVELAPNADIFQYIADTISSLLPSTPRCWVLSYDEKNNGLFMKIIEDKNFRENTKELNNGEELFGLQIPIKEYFSKSPFNWSLGSLKPMTELHFKPFFSEESIPFYDLCGGLFPREVCKQFIENNNIGKIWVAGLVWQNNLHGIVGICLRPDEELENHKIIESFLRQASIAISRRITEERMKMSDIRFQEAIRFCDLPVLVTNNQGCVTMINPKFSDLFGYCQKDIQTWKEFLGKIICKGSENPEWKDDDSDNFEVNEDYYSPVISIQCKNNAKKNVILKSVPISDGGKILFCLHNFNSTY</sequence>
<dbReference type="InterPro" id="IPR035965">
    <property type="entry name" value="PAS-like_dom_sf"/>
</dbReference>
<gene>
    <name evidence="2" type="ORF">KHC33_09335</name>
</gene>
<dbReference type="CDD" id="cd00130">
    <property type="entry name" value="PAS"/>
    <property type="match status" value="2"/>
</dbReference>
<keyword evidence="3" id="KW-1185">Reference proteome</keyword>
<dbReference type="InterPro" id="IPR036390">
    <property type="entry name" value="WH_DNA-bd_sf"/>
</dbReference>
<evidence type="ECO:0000313" key="3">
    <source>
        <dbReference type="Proteomes" id="UP000680656"/>
    </source>
</evidence>
<proteinExistence type="predicted"/>
<dbReference type="RefSeq" id="WP_214418393.1">
    <property type="nucleotide sequence ID" value="NZ_CP075546.1"/>
</dbReference>